<dbReference type="GO" id="GO:0006281">
    <property type="term" value="P:DNA repair"/>
    <property type="evidence" value="ECO:0007669"/>
    <property type="project" value="TreeGrafter"/>
</dbReference>
<gene>
    <name evidence="2" type="ORF">AWC23_14430</name>
    <name evidence="1" type="ORF">MSAS_24620</name>
</gene>
<dbReference type="Pfam" id="PF13419">
    <property type="entry name" value="HAD_2"/>
    <property type="match status" value="1"/>
</dbReference>
<dbReference type="InterPro" id="IPR036412">
    <property type="entry name" value="HAD-like_sf"/>
</dbReference>
<dbReference type="InterPro" id="IPR023214">
    <property type="entry name" value="HAD_sf"/>
</dbReference>
<reference evidence="2 3" key="1">
    <citation type="submission" date="2016-01" db="EMBL/GenBank/DDBJ databases">
        <title>The new phylogeny of the genus Mycobacterium.</title>
        <authorList>
            <person name="Tarcisio F."/>
            <person name="Conor M."/>
            <person name="Antonella G."/>
            <person name="Elisabetta G."/>
            <person name="Giulia F.S."/>
            <person name="Sara T."/>
            <person name="Anna F."/>
            <person name="Clotilde B."/>
            <person name="Roberto B."/>
            <person name="Veronica D.S."/>
            <person name="Fabio R."/>
            <person name="Monica P."/>
            <person name="Olivier J."/>
            <person name="Enrico T."/>
            <person name="Nicola S."/>
        </authorList>
    </citation>
    <scope>NUCLEOTIDE SEQUENCE [LARGE SCALE GENOMIC DNA]</scope>
    <source>
        <strain evidence="2 3">DSM 44616</strain>
    </source>
</reference>
<evidence type="ECO:0000313" key="2">
    <source>
        <dbReference type="EMBL" id="ORW71411.1"/>
    </source>
</evidence>
<dbReference type="SFLD" id="SFLDG01129">
    <property type="entry name" value="C1.5:_HAD__Beta-PGM__Phosphata"/>
    <property type="match status" value="1"/>
</dbReference>
<dbReference type="GO" id="GO:0008967">
    <property type="term" value="F:phosphoglycolate phosphatase activity"/>
    <property type="evidence" value="ECO:0007669"/>
    <property type="project" value="TreeGrafter"/>
</dbReference>
<reference evidence="1" key="3">
    <citation type="submission" date="2020-02" db="EMBL/GenBank/DDBJ databases">
        <authorList>
            <person name="Matsumoto Y."/>
            <person name="Motooka D."/>
            <person name="Nakamura S."/>
        </authorList>
    </citation>
    <scope>NUCLEOTIDE SEQUENCE</scope>
    <source>
        <strain evidence="1">JCM 13016</strain>
    </source>
</reference>
<dbReference type="EMBL" id="AP022573">
    <property type="protein sequence ID" value="BBX63288.1"/>
    <property type="molecule type" value="Genomic_DNA"/>
</dbReference>
<dbReference type="SUPFAM" id="SSF56784">
    <property type="entry name" value="HAD-like"/>
    <property type="match status" value="1"/>
</dbReference>
<dbReference type="STRING" id="220927.AWC23_14430"/>
<accession>A0A1X2C6I4</accession>
<proteinExistence type="predicted"/>
<evidence type="ECO:0000313" key="1">
    <source>
        <dbReference type="EMBL" id="BBX63288.1"/>
    </source>
</evidence>
<dbReference type="PANTHER" id="PTHR43434:SF1">
    <property type="entry name" value="PHOSPHOGLYCOLATE PHOSPHATASE"/>
    <property type="match status" value="1"/>
</dbReference>
<dbReference type="EMBL" id="LQPR01000030">
    <property type="protein sequence ID" value="ORW71411.1"/>
    <property type="molecule type" value="Genomic_DNA"/>
</dbReference>
<dbReference type="NCBIfam" id="TIGR01509">
    <property type="entry name" value="HAD-SF-IA-v3"/>
    <property type="match status" value="1"/>
</dbReference>
<dbReference type="Gene3D" id="3.40.50.1000">
    <property type="entry name" value="HAD superfamily/HAD-like"/>
    <property type="match status" value="1"/>
</dbReference>
<sequence>MSDEHYGLTFVRTFDPAPITTLLCDADDNLFPSEGPAFDASTGVMNRFLARFGVTAPLDSEELRKRAVGKNFRAMALDLAVQCQLPLDQTLADGLPAAVVASAGDVSKGNALSADELEQWVREERERVTAHLALTLTPDPQVLEPLQDLAPHYALAAVSSSATKRLRACFAATDIDSLIGETVTFSAEDSLPTPTSKPDPAVYLHCGQVMGVAAEQGLAIEDSVAGVRSAVAAGYATVGNLMFVLPDERDCRRADLIDAGAIAITDSWRALADVLLSSGVPAGGSPLA</sequence>
<keyword evidence="3" id="KW-1185">Reference proteome</keyword>
<dbReference type="RefSeq" id="WP_085256037.1">
    <property type="nucleotide sequence ID" value="NZ_AP022573.1"/>
</dbReference>
<dbReference type="PANTHER" id="PTHR43434">
    <property type="entry name" value="PHOSPHOGLYCOLATE PHOSPHATASE"/>
    <property type="match status" value="1"/>
</dbReference>
<dbReference type="SFLD" id="SFLDS00003">
    <property type="entry name" value="Haloacid_Dehalogenase"/>
    <property type="match status" value="1"/>
</dbReference>
<dbReference type="CDD" id="cd07505">
    <property type="entry name" value="HAD_BPGM-like"/>
    <property type="match status" value="1"/>
</dbReference>
<protein>
    <submittedName>
        <fullName evidence="2">Haloacid dehalogenase</fullName>
    </submittedName>
</protein>
<dbReference type="Proteomes" id="UP000193387">
    <property type="component" value="Unassembled WGS sequence"/>
</dbReference>
<dbReference type="AlphaFoldDB" id="A0A1X2C6I4"/>
<dbReference type="Gene3D" id="1.10.150.240">
    <property type="entry name" value="Putative phosphatase, domain 2"/>
    <property type="match status" value="1"/>
</dbReference>
<dbReference type="InterPro" id="IPR006439">
    <property type="entry name" value="HAD-SF_hydro_IA"/>
</dbReference>
<name>A0A1X2C6I4_9MYCO</name>
<dbReference type="InterPro" id="IPR023198">
    <property type="entry name" value="PGP-like_dom2"/>
</dbReference>
<dbReference type="InterPro" id="IPR041492">
    <property type="entry name" value="HAD_2"/>
</dbReference>
<organism evidence="1">
    <name type="scientific">Mycobacterium saskatchewanense</name>
    <dbReference type="NCBI Taxonomy" id="220927"/>
    <lineage>
        <taxon>Bacteria</taxon>
        <taxon>Bacillati</taxon>
        <taxon>Actinomycetota</taxon>
        <taxon>Actinomycetes</taxon>
        <taxon>Mycobacteriales</taxon>
        <taxon>Mycobacteriaceae</taxon>
        <taxon>Mycobacterium</taxon>
        <taxon>Mycobacterium simiae complex</taxon>
    </lineage>
</organism>
<reference evidence="1" key="2">
    <citation type="journal article" date="2019" name="Emerg. Microbes Infect.">
        <title>Comprehensive subspecies identification of 175 nontuberculous mycobacteria species based on 7547 genomic profiles.</title>
        <authorList>
            <person name="Matsumoto Y."/>
            <person name="Kinjo T."/>
            <person name="Motooka D."/>
            <person name="Nabeya D."/>
            <person name="Jung N."/>
            <person name="Uechi K."/>
            <person name="Horii T."/>
            <person name="Iida T."/>
            <person name="Fujita J."/>
            <person name="Nakamura S."/>
        </authorList>
    </citation>
    <scope>NUCLEOTIDE SEQUENCE [LARGE SCALE GENOMIC DNA]</scope>
    <source>
        <strain evidence="1">JCM 13016</strain>
    </source>
</reference>
<dbReference type="OrthoDB" id="4102947at2"/>
<evidence type="ECO:0000313" key="3">
    <source>
        <dbReference type="Proteomes" id="UP000193387"/>
    </source>
</evidence>
<dbReference type="KEGG" id="msak:MSAS_24620"/>
<dbReference type="InterPro" id="IPR050155">
    <property type="entry name" value="HAD-like_hydrolase_sf"/>
</dbReference>